<dbReference type="HOGENOM" id="CLU_582357_0_0_0"/>
<evidence type="ECO:0000313" key="2">
    <source>
        <dbReference type="Proteomes" id="UP000007113"/>
    </source>
</evidence>
<proteinExistence type="predicted"/>
<dbReference type="AlphaFoldDB" id="G8NRD3"/>
<reference evidence="1 2" key="1">
    <citation type="submission" date="2011-11" db="EMBL/GenBank/DDBJ databases">
        <title>Complete sequence of Granulicella mallensis MP5ACTX8.</title>
        <authorList>
            <consortium name="US DOE Joint Genome Institute"/>
            <person name="Lucas S."/>
            <person name="Copeland A."/>
            <person name="Lapidus A."/>
            <person name="Cheng J.-F."/>
            <person name="Goodwin L."/>
            <person name="Pitluck S."/>
            <person name="Peters L."/>
            <person name="Lu M."/>
            <person name="Detter J.C."/>
            <person name="Han C."/>
            <person name="Tapia R."/>
            <person name="Land M."/>
            <person name="Hauser L."/>
            <person name="Kyrpides N."/>
            <person name="Ivanova N."/>
            <person name="Mikhailova N."/>
            <person name="Pagani I."/>
            <person name="Rawat S."/>
            <person name="Mannisto M."/>
            <person name="Haggblom M."/>
            <person name="Woyke T."/>
        </authorList>
    </citation>
    <scope>NUCLEOTIDE SEQUENCE [LARGE SCALE GENOMIC DNA]</scope>
    <source>
        <strain evidence="2">ATCC BAA-1857 / DSM 23137 / MP5ACTX8</strain>
    </source>
</reference>
<dbReference type="Proteomes" id="UP000007113">
    <property type="component" value="Chromosome"/>
</dbReference>
<dbReference type="EMBL" id="CP003130">
    <property type="protein sequence ID" value="AEU37291.1"/>
    <property type="molecule type" value="Genomic_DNA"/>
</dbReference>
<sequence length="469" mass="51351">MNMYSAMASRSCRRPSVLLLLFCGLIQHVRAQRVVEKAAVFCETSTVDSFGSEGAAHARQFLAQLQTAIRHNDKQQVAVMVEYPLKGDSPGNREIVIRSPGEFETSYDKIVTARVKRLVLNQRPTCLNGQAVTNDEVILGAGDMYFESKDKGASFKITALDSDAGHLMGWSVPPPLAKATGCESSGGAGQDANCKSQTVDGLGPVGAAQARNFLKRLQSAVRSNDRGQVASMVSYPLRGESPGNVETVIKSAEQFEATYDRIMTERVKKLVLNQLPSPLRGEVLFDHTEVAILGKMDVYFEDNKKGDGFKVVTIESGEHNDGSWSAYIAPPLDLNCVAHGNCGDEIPGLTAGCDSSTVDGWGPTSAAQIRAFVVNLQDAIRSNDKTHVASLVHYPIRINYYYGSRQLWIRSKRQFVESYDLVMTESLKKAILGESPRCVFENVDGIMLVNGSIWIDAYDGYKLRSILVH</sequence>
<organism evidence="1 2">
    <name type="scientific">Granulicella mallensis (strain ATCC BAA-1857 / DSM 23137 / MP5ACTX8)</name>
    <dbReference type="NCBI Taxonomy" id="682795"/>
    <lineage>
        <taxon>Bacteria</taxon>
        <taxon>Pseudomonadati</taxon>
        <taxon>Acidobacteriota</taxon>
        <taxon>Terriglobia</taxon>
        <taxon>Terriglobales</taxon>
        <taxon>Acidobacteriaceae</taxon>
        <taxon>Granulicella</taxon>
    </lineage>
</organism>
<dbReference type="STRING" id="682795.AciX8_2988"/>
<gene>
    <name evidence="1" type="ordered locus">AciX8_2988</name>
</gene>
<evidence type="ECO:0000313" key="1">
    <source>
        <dbReference type="EMBL" id="AEU37291.1"/>
    </source>
</evidence>
<accession>G8NRD3</accession>
<name>G8NRD3_GRAMM</name>
<dbReference type="eggNOG" id="ENOG503376Z">
    <property type="taxonomic scope" value="Bacteria"/>
</dbReference>
<keyword evidence="2" id="KW-1185">Reference proteome</keyword>
<dbReference type="KEGG" id="gma:AciX8_2988"/>
<protein>
    <submittedName>
        <fullName evidence="1">Uncharacterized protein</fullName>
    </submittedName>
</protein>